<evidence type="ECO:0000256" key="3">
    <source>
        <dbReference type="ARBA" id="ARBA00022448"/>
    </source>
</evidence>
<dbReference type="PANTHER" id="PTHR30269">
    <property type="entry name" value="TRANSMEMBRANE PROTEIN YFCA"/>
    <property type="match status" value="1"/>
</dbReference>
<keyword evidence="10" id="KW-1185">Reference proteome</keyword>
<dbReference type="InterPro" id="IPR052017">
    <property type="entry name" value="TSUP"/>
</dbReference>
<evidence type="ECO:0000256" key="7">
    <source>
        <dbReference type="ARBA" id="ARBA00023136"/>
    </source>
</evidence>
<evidence type="ECO:0000256" key="2">
    <source>
        <dbReference type="ARBA" id="ARBA00009142"/>
    </source>
</evidence>
<comment type="subcellular location">
    <subcellularLocation>
        <location evidence="1 8">Cell membrane</location>
        <topology evidence="1 8">Multi-pass membrane protein</topology>
    </subcellularLocation>
</comment>
<sequence>MLTTTLPWLAGQPQVWQLLLMAGVVVAAAVAQGIGGVGFAMLAAPVAALFFPPLAPGPLLTLGGFISLLGAIREHSAIDWRAVGHTLVGRCLGTLFAVYAMSHYAPDLLAVLFALSILAGVAISVAGLRLRYAPRNLCGAGVASGIMGTLTSIGAPPLALIMQHETPPRLRATIGVILFIGASFSLGMLNLTGHYGLPQFLLSLCLLPCLLLGFALSGRLKSWLAPRTVRRVLLALCAGGALVVLGQVALRA</sequence>
<feature type="transmembrane region" description="Helical" evidence="8">
    <location>
        <begin position="232"/>
        <end position="250"/>
    </location>
</feature>
<evidence type="ECO:0000313" key="9">
    <source>
        <dbReference type="EMBL" id="OZI55305.1"/>
    </source>
</evidence>
<dbReference type="GO" id="GO:0005886">
    <property type="term" value="C:plasma membrane"/>
    <property type="evidence" value="ECO:0007669"/>
    <property type="project" value="UniProtKB-SubCell"/>
</dbReference>
<dbReference type="PANTHER" id="PTHR30269:SF37">
    <property type="entry name" value="MEMBRANE TRANSPORTER PROTEIN"/>
    <property type="match status" value="1"/>
</dbReference>
<keyword evidence="3" id="KW-0813">Transport</keyword>
<comment type="similarity">
    <text evidence="2 8">Belongs to the 4-toluene sulfonate uptake permease (TSUP) (TC 2.A.102) family.</text>
</comment>
<feature type="transmembrane region" description="Helical" evidence="8">
    <location>
        <begin position="50"/>
        <end position="70"/>
    </location>
</feature>
<dbReference type="InterPro" id="IPR002781">
    <property type="entry name" value="TM_pro_TauE-like"/>
</dbReference>
<name>A0A261U0Z3_9BORD</name>
<keyword evidence="5 8" id="KW-0812">Transmembrane</keyword>
<proteinExistence type="inferred from homology"/>
<feature type="transmembrane region" description="Helical" evidence="8">
    <location>
        <begin position="18"/>
        <end position="44"/>
    </location>
</feature>
<keyword evidence="7 8" id="KW-0472">Membrane</keyword>
<gene>
    <name evidence="9" type="ORF">CAL25_02525</name>
</gene>
<dbReference type="RefSeq" id="WP_432759216.1">
    <property type="nucleotide sequence ID" value="NZ_NEVN01000001.1"/>
</dbReference>
<evidence type="ECO:0000256" key="1">
    <source>
        <dbReference type="ARBA" id="ARBA00004651"/>
    </source>
</evidence>
<evidence type="ECO:0000313" key="10">
    <source>
        <dbReference type="Proteomes" id="UP000216913"/>
    </source>
</evidence>
<evidence type="ECO:0000256" key="5">
    <source>
        <dbReference type="ARBA" id="ARBA00022692"/>
    </source>
</evidence>
<feature type="transmembrane region" description="Helical" evidence="8">
    <location>
        <begin position="82"/>
        <end position="102"/>
    </location>
</feature>
<evidence type="ECO:0000256" key="8">
    <source>
        <dbReference type="RuleBase" id="RU363041"/>
    </source>
</evidence>
<organism evidence="9 10">
    <name type="scientific">Bordetella genomosp. 5</name>
    <dbReference type="NCBI Taxonomy" id="1395608"/>
    <lineage>
        <taxon>Bacteria</taxon>
        <taxon>Pseudomonadati</taxon>
        <taxon>Pseudomonadota</taxon>
        <taxon>Betaproteobacteria</taxon>
        <taxon>Burkholderiales</taxon>
        <taxon>Alcaligenaceae</taxon>
        <taxon>Bordetella</taxon>
    </lineage>
</organism>
<protein>
    <recommendedName>
        <fullName evidence="8">Probable membrane transporter protein</fullName>
    </recommendedName>
</protein>
<comment type="caution">
    <text evidence="9">The sequence shown here is derived from an EMBL/GenBank/DDBJ whole genome shotgun (WGS) entry which is preliminary data.</text>
</comment>
<dbReference type="AlphaFoldDB" id="A0A261U0Z3"/>
<dbReference type="Proteomes" id="UP000216913">
    <property type="component" value="Unassembled WGS sequence"/>
</dbReference>
<keyword evidence="4 8" id="KW-1003">Cell membrane</keyword>
<keyword evidence="6 8" id="KW-1133">Transmembrane helix</keyword>
<feature type="transmembrane region" description="Helical" evidence="8">
    <location>
        <begin position="170"/>
        <end position="188"/>
    </location>
</feature>
<evidence type="ECO:0000256" key="4">
    <source>
        <dbReference type="ARBA" id="ARBA00022475"/>
    </source>
</evidence>
<reference evidence="9 10" key="1">
    <citation type="submission" date="2017-05" db="EMBL/GenBank/DDBJ databases">
        <title>Complete and WGS of Bordetella genogroups.</title>
        <authorList>
            <person name="Spilker T."/>
            <person name="LiPuma J."/>
        </authorList>
    </citation>
    <scope>NUCLEOTIDE SEQUENCE [LARGE SCALE GENOMIC DNA]</scope>
    <source>
        <strain evidence="9 10">AU10456</strain>
    </source>
</reference>
<feature type="transmembrane region" description="Helical" evidence="8">
    <location>
        <begin position="200"/>
        <end position="220"/>
    </location>
</feature>
<evidence type="ECO:0000256" key="6">
    <source>
        <dbReference type="ARBA" id="ARBA00022989"/>
    </source>
</evidence>
<dbReference type="EMBL" id="NEVP01000001">
    <property type="protein sequence ID" value="OZI55305.1"/>
    <property type="molecule type" value="Genomic_DNA"/>
</dbReference>
<accession>A0A261U0Z3</accession>
<feature type="transmembrane region" description="Helical" evidence="8">
    <location>
        <begin position="108"/>
        <end position="128"/>
    </location>
</feature>
<dbReference type="Pfam" id="PF01925">
    <property type="entry name" value="TauE"/>
    <property type="match status" value="1"/>
</dbReference>